<dbReference type="InterPro" id="IPR012340">
    <property type="entry name" value="NA-bd_OB-fold"/>
</dbReference>
<dbReference type="PANTHER" id="PTHR33991:SF1">
    <property type="entry name" value="DNA REPAIR PROTEIN RECO"/>
    <property type="match status" value="1"/>
</dbReference>
<accession>A0ABQ3I0U5</accession>
<proteinExistence type="inferred from homology"/>
<organism evidence="6 7">
    <name type="scientific">Roseivirga thermotolerans</name>
    <dbReference type="NCBI Taxonomy" id="1758176"/>
    <lineage>
        <taxon>Bacteria</taxon>
        <taxon>Pseudomonadati</taxon>
        <taxon>Bacteroidota</taxon>
        <taxon>Cytophagia</taxon>
        <taxon>Cytophagales</taxon>
        <taxon>Roseivirgaceae</taxon>
        <taxon>Roseivirga</taxon>
    </lineage>
</organism>
<dbReference type="Pfam" id="PF11967">
    <property type="entry name" value="RecO_N"/>
    <property type="match status" value="1"/>
</dbReference>
<dbReference type="RefSeq" id="WP_189628642.1">
    <property type="nucleotide sequence ID" value="NZ_BNAG01000001.1"/>
</dbReference>
<evidence type="ECO:0000256" key="2">
    <source>
        <dbReference type="ARBA" id="ARBA00023172"/>
    </source>
</evidence>
<keyword evidence="3 4" id="KW-0234">DNA repair</keyword>
<reference evidence="7" key="1">
    <citation type="journal article" date="2019" name="Int. J. Syst. Evol. Microbiol.">
        <title>The Global Catalogue of Microorganisms (GCM) 10K type strain sequencing project: providing services to taxonomists for standard genome sequencing and annotation.</title>
        <authorList>
            <consortium name="The Broad Institute Genomics Platform"/>
            <consortium name="The Broad Institute Genome Sequencing Center for Infectious Disease"/>
            <person name="Wu L."/>
            <person name="Ma J."/>
        </authorList>
    </citation>
    <scope>NUCLEOTIDE SEQUENCE [LARGE SCALE GENOMIC DNA]</scope>
    <source>
        <strain evidence="7">CGMCC 1.15111</strain>
    </source>
</reference>
<dbReference type="InterPro" id="IPR022572">
    <property type="entry name" value="DNA_rep/recomb_RecO_N"/>
</dbReference>
<dbReference type="InterPro" id="IPR003717">
    <property type="entry name" value="RecO"/>
</dbReference>
<dbReference type="HAMAP" id="MF_00201">
    <property type="entry name" value="RecO"/>
    <property type="match status" value="1"/>
</dbReference>
<feature type="domain" description="DNA replication/recombination mediator RecO N-terminal" evidence="5">
    <location>
        <begin position="1"/>
        <end position="77"/>
    </location>
</feature>
<keyword evidence="1 4" id="KW-0227">DNA damage</keyword>
<sequence length="230" mass="26198">MLYHTKGLVLGTIKYSETSIIARIFTQNYGMQSYIVNGVRSQKARGKTALYQPLSLLDLVVYHKPGKDIQRISEARFSLSYQQLPFHPTKRAIGMFLTEVFGKVLRNESPNEELFLFLEQSLILFDNQSEYLNNFHLQLLLKASAFMGFGPANGADLIDQLAEAGYHFNLVTDELALLDQLMHEKMGTHIGLSNALRRDLLDHIIKFYQVHTDSLKEIKSIDVLKTIMSS</sequence>
<comment type="similarity">
    <text evidence="4">Belongs to the RecO family.</text>
</comment>
<dbReference type="NCBIfam" id="TIGR00613">
    <property type="entry name" value="reco"/>
    <property type="match status" value="1"/>
</dbReference>
<dbReference type="SUPFAM" id="SSF50249">
    <property type="entry name" value="Nucleic acid-binding proteins"/>
    <property type="match status" value="1"/>
</dbReference>
<comment type="caution">
    <text evidence="6">The sequence shown here is derived from an EMBL/GenBank/DDBJ whole genome shotgun (WGS) entry which is preliminary data.</text>
</comment>
<evidence type="ECO:0000313" key="6">
    <source>
        <dbReference type="EMBL" id="GHE53797.1"/>
    </source>
</evidence>
<dbReference type="Proteomes" id="UP000658258">
    <property type="component" value="Unassembled WGS sequence"/>
</dbReference>
<evidence type="ECO:0000256" key="3">
    <source>
        <dbReference type="ARBA" id="ARBA00023204"/>
    </source>
</evidence>
<name>A0ABQ3I0U5_9BACT</name>
<dbReference type="EMBL" id="BNAG01000001">
    <property type="protein sequence ID" value="GHE53797.1"/>
    <property type="molecule type" value="Genomic_DNA"/>
</dbReference>
<gene>
    <name evidence="4" type="primary">recO</name>
    <name evidence="6" type="ORF">GCM10011340_05380</name>
</gene>
<dbReference type="Gene3D" id="2.40.50.140">
    <property type="entry name" value="Nucleic acid-binding proteins"/>
    <property type="match status" value="1"/>
</dbReference>
<dbReference type="PANTHER" id="PTHR33991">
    <property type="entry name" value="DNA REPAIR PROTEIN RECO"/>
    <property type="match status" value="1"/>
</dbReference>
<dbReference type="Pfam" id="PF02565">
    <property type="entry name" value="RecO_C"/>
    <property type="match status" value="1"/>
</dbReference>
<evidence type="ECO:0000259" key="5">
    <source>
        <dbReference type="Pfam" id="PF11967"/>
    </source>
</evidence>
<comment type="function">
    <text evidence="4">Involved in DNA repair and RecF pathway recombination.</text>
</comment>
<protein>
    <recommendedName>
        <fullName evidence="4">DNA repair protein RecO</fullName>
    </recommendedName>
    <alternativeName>
        <fullName evidence="4">Recombination protein O</fullName>
    </alternativeName>
</protein>
<keyword evidence="2 4" id="KW-0233">DNA recombination</keyword>
<keyword evidence="7" id="KW-1185">Reference proteome</keyword>
<evidence type="ECO:0000256" key="1">
    <source>
        <dbReference type="ARBA" id="ARBA00022763"/>
    </source>
</evidence>
<evidence type="ECO:0000313" key="7">
    <source>
        <dbReference type="Proteomes" id="UP000658258"/>
    </source>
</evidence>
<evidence type="ECO:0000256" key="4">
    <source>
        <dbReference type="HAMAP-Rule" id="MF_00201"/>
    </source>
</evidence>